<protein>
    <submittedName>
        <fullName evidence="5">UDP-glucuronosyltransferase 2A1-like</fullName>
    </submittedName>
</protein>
<dbReference type="PANTHER" id="PTHR48043">
    <property type="entry name" value="EG:EG0003.4 PROTEIN-RELATED"/>
    <property type="match status" value="1"/>
</dbReference>
<keyword evidence="4" id="KW-1133">Transmembrane helix</keyword>
<dbReference type="Proteomes" id="UP000694872">
    <property type="component" value="Unplaced"/>
</dbReference>
<dbReference type="CDD" id="cd03784">
    <property type="entry name" value="GT1_Gtf-like"/>
    <property type="match status" value="1"/>
</dbReference>
<gene>
    <name evidence="5" type="primary">LOC106116615</name>
</gene>
<keyword evidence="4" id="KW-0812">Transmembrane</keyword>
<evidence type="ECO:0000256" key="3">
    <source>
        <dbReference type="ARBA" id="ARBA00022679"/>
    </source>
</evidence>
<dbReference type="GO" id="GO:0008194">
    <property type="term" value="F:UDP-glycosyltransferase activity"/>
    <property type="evidence" value="ECO:0007669"/>
    <property type="project" value="InterPro"/>
</dbReference>
<evidence type="ECO:0000313" key="5">
    <source>
        <dbReference type="RefSeq" id="XP_013165954.1"/>
    </source>
</evidence>
<feature type="transmembrane region" description="Helical" evidence="4">
    <location>
        <begin position="7"/>
        <end position="26"/>
    </location>
</feature>
<dbReference type="FunFam" id="3.40.50.2000:FF:000050">
    <property type="entry name" value="UDP-glucuronosyltransferase"/>
    <property type="match status" value="1"/>
</dbReference>
<evidence type="ECO:0000256" key="4">
    <source>
        <dbReference type="SAM" id="Phobius"/>
    </source>
</evidence>
<reference evidence="5" key="1">
    <citation type="submission" date="2025-08" db="UniProtKB">
        <authorList>
            <consortium name="RefSeq"/>
        </authorList>
    </citation>
    <scope>IDENTIFICATION</scope>
</reference>
<dbReference type="KEGG" id="pxu:106116615"/>
<keyword evidence="4" id="KW-0472">Membrane</keyword>
<dbReference type="InterPro" id="IPR002213">
    <property type="entry name" value="UDP_glucos_trans"/>
</dbReference>
<sequence length="486" mass="56497">MAVFINIYKFFIIVIICHECVCYNILVVTPMPVISHAILGNSFVKLLLNAGHKITHVTGIPYNISHPNLRRFEVDYYLESIPNMDSSRAFGRIIRELFISSLREKDVNMLLRDTKERFDLVVAEWMFNDLYAGLSALYDCPLLWFSATESHWMMLRLLEDTINSQDKTSKYIPPFITSYIIQDMYLYNLEKEAYENIFTPLMDLRGKSLIKFEESKYFGAQILVYLNVLPHEAKNWPRKFKPIAGYHIDRQVEPLPKDLQSIMDNAKYGVIYFSMGSNLNSQDILDGYNEILMEVFSNLRQVVLWKHDLKFSHLPSNVHVLKWAPQQSILSHPNCILFMTQGGALSSIEALHFGVAILGIPIIADQFTNIERAVDQGYAKQVDFPYSTGEDIRDTIEEMIRNPRFRNKVKELSRKYHNQSSPGTDLVRYVRKVIRAGITKYSAPYETLYLKKIFINLGLWGIILLTSLRFIFKNFIRLRRSKKLNA</sequence>
<dbReference type="AlphaFoldDB" id="A0AAJ6Z5V4"/>
<proteinExistence type="inferred from homology"/>
<accession>A0AAJ6Z5V4</accession>
<dbReference type="PANTHER" id="PTHR48043:SF159">
    <property type="entry name" value="EG:EG0003.4 PROTEIN-RELATED"/>
    <property type="match status" value="1"/>
</dbReference>
<name>A0AAJ6Z5V4_PAPXU</name>
<keyword evidence="3" id="KW-0808">Transferase</keyword>
<organism evidence="5">
    <name type="scientific">Papilio xuthus</name>
    <name type="common">Asian swallowtail butterfly</name>
    <dbReference type="NCBI Taxonomy" id="66420"/>
    <lineage>
        <taxon>Eukaryota</taxon>
        <taxon>Metazoa</taxon>
        <taxon>Ecdysozoa</taxon>
        <taxon>Arthropoda</taxon>
        <taxon>Hexapoda</taxon>
        <taxon>Insecta</taxon>
        <taxon>Pterygota</taxon>
        <taxon>Neoptera</taxon>
        <taxon>Endopterygota</taxon>
        <taxon>Lepidoptera</taxon>
        <taxon>Glossata</taxon>
        <taxon>Ditrysia</taxon>
        <taxon>Papilionoidea</taxon>
        <taxon>Papilionidae</taxon>
        <taxon>Papilioninae</taxon>
        <taxon>Papilio</taxon>
    </lineage>
</organism>
<comment type="similarity">
    <text evidence="1">Belongs to the UDP-glycosyltransferase family.</text>
</comment>
<dbReference type="GeneID" id="106116615"/>
<evidence type="ECO:0000256" key="2">
    <source>
        <dbReference type="ARBA" id="ARBA00022676"/>
    </source>
</evidence>
<dbReference type="Gene3D" id="3.40.50.2000">
    <property type="entry name" value="Glycogen Phosphorylase B"/>
    <property type="match status" value="1"/>
</dbReference>
<feature type="transmembrane region" description="Helical" evidence="4">
    <location>
        <begin position="453"/>
        <end position="472"/>
    </location>
</feature>
<keyword evidence="2" id="KW-0328">Glycosyltransferase</keyword>
<dbReference type="Pfam" id="PF00201">
    <property type="entry name" value="UDPGT"/>
    <property type="match status" value="1"/>
</dbReference>
<dbReference type="InterPro" id="IPR050271">
    <property type="entry name" value="UDP-glycosyltransferase"/>
</dbReference>
<evidence type="ECO:0000256" key="1">
    <source>
        <dbReference type="ARBA" id="ARBA00009995"/>
    </source>
</evidence>
<dbReference type="RefSeq" id="XP_013165954.1">
    <property type="nucleotide sequence ID" value="XM_013310500.1"/>
</dbReference>
<dbReference type="SUPFAM" id="SSF53756">
    <property type="entry name" value="UDP-Glycosyltransferase/glycogen phosphorylase"/>
    <property type="match status" value="1"/>
</dbReference>